<gene>
    <name evidence="3" type="ORF">BZL30_0894</name>
</gene>
<evidence type="ECO:0000313" key="4">
    <source>
        <dbReference type="Proteomes" id="UP000189229"/>
    </source>
</evidence>
<dbReference type="PANTHER" id="PTHR46696">
    <property type="entry name" value="P450, PUTATIVE (EUROFUNG)-RELATED"/>
    <property type="match status" value="1"/>
</dbReference>
<dbReference type="EC" id="1.14.13.-" evidence="3"/>
<dbReference type="GO" id="GO:0005506">
    <property type="term" value="F:iron ion binding"/>
    <property type="evidence" value="ECO:0007669"/>
    <property type="project" value="InterPro"/>
</dbReference>
<comment type="similarity">
    <text evidence="1">Belongs to the cytochrome P450 family.</text>
</comment>
<dbReference type="Proteomes" id="UP000189229">
    <property type="component" value="Unassembled WGS sequence"/>
</dbReference>
<dbReference type="AlphaFoldDB" id="A0A1V3XTZ7"/>
<accession>A0A1V3XTZ7</accession>
<dbReference type="PANTHER" id="PTHR46696:SF4">
    <property type="entry name" value="BIOTIN BIOSYNTHESIS CYTOCHROME P450"/>
    <property type="match status" value="1"/>
</dbReference>
<sequence length="205" mass="22880">MVMTIGRPAGPHAGARTGRRSPADDLPEPSCRLRFHRPDIYARRLPVDELAELRRVAPIWWNDQPIGKGGFNDGGFWVVTKHKDVKDISLRSDVFSTYVNTAIPRFPDDMKRENIDMQRSVLLNIDAPHHTRLRKIISRGFTRGPSGGCAANSTSVHTTSSKMLPHKGPVTSSNRCPASCRCRPSPACWGWRKKIEPNCFAGPTK</sequence>
<comment type="caution">
    <text evidence="3">The sequence shown here is derived from an EMBL/GenBank/DDBJ whole genome shotgun (WGS) entry which is preliminary data.</text>
</comment>
<name>A0A1V3XTZ7_MYCKA</name>
<dbReference type="GO" id="GO:0020037">
    <property type="term" value="F:heme binding"/>
    <property type="evidence" value="ECO:0007669"/>
    <property type="project" value="InterPro"/>
</dbReference>
<protein>
    <submittedName>
        <fullName evidence="3">Steroid C27-monooxygenase domain protein</fullName>
        <ecNumber evidence="3">1.14.13.-</ecNumber>
    </submittedName>
</protein>
<dbReference type="Gene3D" id="1.10.630.10">
    <property type="entry name" value="Cytochrome P450"/>
    <property type="match status" value="1"/>
</dbReference>
<evidence type="ECO:0000313" key="3">
    <source>
        <dbReference type="EMBL" id="OOK82675.1"/>
    </source>
</evidence>
<dbReference type="GO" id="GO:0036199">
    <property type="term" value="F:cholest-4-en-3-one 26-monooxygenase activity"/>
    <property type="evidence" value="ECO:0007669"/>
    <property type="project" value="TreeGrafter"/>
</dbReference>
<dbReference type="InterPro" id="IPR036396">
    <property type="entry name" value="Cyt_P450_sf"/>
</dbReference>
<keyword evidence="3" id="KW-0560">Oxidoreductase</keyword>
<keyword evidence="3" id="KW-0503">Monooxygenase</keyword>
<dbReference type="EMBL" id="MVBM01000001">
    <property type="protein sequence ID" value="OOK82675.1"/>
    <property type="molecule type" value="Genomic_DNA"/>
</dbReference>
<evidence type="ECO:0000256" key="1">
    <source>
        <dbReference type="ARBA" id="ARBA00010617"/>
    </source>
</evidence>
<reference evidence="3 4" key="1">
    <citation type="submission" date="2017-02" db="EMBL/GenBank/DDBJ databases">
        <title>Complete genome sequences of Mycobacterium kansasii strains isolated from rhesus macaques.</title>
        <authorList>
            <person name="Panda A."/>
            <person name="Nagaraj S."/>
            <person name="Zhao X."/>
            <person name="Tettelin H."/>
            <person name="Detolla L.J."/>
        </authorList>
    </citation>
    <scope>NUCLEOTIDE SEQUENCE [LARGE SCALE GENOMIC DNA]</scope>
    <source>
        <strain evidence="3 4">11-3813</strain>
    </source>
</reference>
<feature type="compositionally biased region" description="Polar residues" evidence="2">
    <location>
        <begin position="151"/>
        <end position="162"/>
    </location>
</feature>
<dbReference type="GO" id="GO:0006707">
    <property type="term" value="P:cholesterol catabolic process"/>
    <property type="evidence" value="ECO:0007669"/>
    <property type="project" value="TreeGrafter"/>
</dbReference>
<proteinExistence type="inferred from homology"/>
<evidence type="ECO:0000256" key="2">
    <source>
        <dbReference type="SAM" id="MobiDB-lite"/>
    </source>
</evidence>
<organism evidence="3 4">
    <name type="scientific">Mycobacterium kansasii</name>
    <dbReference type="NCBI Taxonomy" id="1768"/>
    <lineage>
        <taxon>Bacteria</taxon>
        <taxon>Bacillati</taxon>
        <taxon>Actinomycetota</taxon>
        <taxon>Actinomycetes</taxon>
        <taxon>Mycobacteriales</taxon>
        <taxon>Mycobacteriaceae</taxon>
        <taxon>Mycobacterium</taxon>
    </lineage>
</organism>
<dbReference type="SUPFAM" id="SSF48264">
    <property type="entry name" value="Cytochrome P450"/>
    <property type="match status" value="1"/>
</dbReference>
<feature type="region of interest" description="Disordered" evidence="2">
    <location>
        <begin position="1"/>
        <end position="29"/>
    </location>
</feature>
<dbReference type="GO" id="GO:0008395">
    <property type="term" value="F:steroid hydroxylase activity"/>
    <property type="evidence" value="ECO:0007669"/>
    <property type="project" value="TreeGrafter"/>
</dbReference>
<feature type="region of interest" description="Disordered" evidence="2">
    <location>
        <begin position="148"/>
        <end position="177"/>
    </location>
</feature>